<keyword evidence="2" id="KW-0812">Transmembrane</keyword>
<dbReference type="Pfam" id="PF16732">
    <property type="entry name" value="ComP_DUS"/>
    <property type="match status" value="1"/>
</dbReference>
<keyword evidence="1" id="KW-0488">Methylation</keyword>
<dbReference type="NCBIfam" id="TIGR02532">
    <property type="entry name" value="IV_pilin_GFxxxE"/>
    <property type="match status" value="1"/>
</dbReference>
<feature type="transmembrane region" description="Helical" evidence="2">
    <location>
        <begin position="20"/>
        <end position="44"/>
    </location>
</feature>
<dbReference type="GO" id="GO:0043683">
    <property type="term" value="P:type IV pilus assembly"/>
    <property type="evidence" value="ECO:0007669"/>
    <property type="project" value="InterPro"/>
</dbReference>
<sequence>MTSAVAPPLPRRAFARAQRGFTLIEMMVVVAVIAILAAIAFPSYSEHVRKSRRGQAKADLVEYAQLAERFHTTNNTYSGFALPATQSPREGGTAHYGLGFQGAQSTFVITATPSTAQSRDKCGTMTINQASVKTPSEATTSGCW</sequence>
<dbReference type="Pfam" id="PF07963">
    <property type="entry name" value="N_methyl"/>
    <property type="match status" value="1"/>
</dbReference>
<keyword evidence="2" id="KW-0472">Membrane</keyword>
<organism evidence="3 4">
    <name type="scientific">Stenotrophomonas chelatiphaga</name>
    <dbReference type="NCBI Taxonomy" id="517011"/>
    <lineage>
        <taxon>Bacteria</taxon>
        <taxon>Pseudomonadati</taxon>
        <taxon>Pseudomonadota</taxon>
        <taxon>Gammaproteobacteria</taxon>
        <taxon>Lysobacterales</taxon>
        <taxon>Lysobacteraceae</taxon>
        <taxon>Stenotrophomonas</taxon>
    </lineage>
</organism>
<reference evidence="3 4" key="1">
    <citation type="submission" date="2015-05" db="EMBL/GenBank/DDBJ databases">
        <title>Genome sequencing and analysis of members of genus Stenotrophomonas.</title>
        <authorList>
            <person name="Patil P.P."/>
            <person name="Midha S."/>
            <person name="Patil P.B."/>
        </authorList>
    </citation>
    <scope>NUCLEOTIDE SEQUENCE [LARGE SCALE GENOMIC DNA]</scope>
    <source>
        <strain evidence="3 4">DSM 21508</strain>
    </source>
</reference>
<name>A0A0R0CVG5_9GAMM</name>
<proteinExistence type="predicted"/>
<dbReference type="RefSeq" id="WP_057508700.1">
    <property type="nucleotide sequence ID" value="NZ_JANUEG010000004.1"/>
</dbReference>
<dbReference type="EMBL" id="LDJK01000048">
    <property type="protein sequence ID" value="KRG73365.1"/>
    <property type="molecule type" value="Genomic_DNA"/>
</dbReference>
<keyword evidence="2" id="KW-1133">Transmembrane helix</keyword>
<accession>A0A0R0CVG5</accession>
<dbReference type="GO" id="GO:0015627">
    <property type="term" value="C:type II protein secretion system complex"/>
    <property type="evidence" value="ECO:0007669"/>
    <property type="project" value="InterPro"/>
</dbReference>
<evidence type="ECO:0000256" key="2">
    <source>
        <dbReference type="SAM" id="Phobius"/>
    </source>
</evidence>
<evidence type="ECO:0000313" key="4">
    <source>
        <dbReference type="Proteomes" id="UP000051386"/>
    </source>
</evidence>
<dbReference type="Gene3D" id="3.30.700.10">
    <property type="entry name" value="Glycoprotein, Type 4 Pilin"/>
    <property type="match status" value="1"/>
</dbReference>
<dbReference type="PROSITE" id="PS00409">
    <property type="entry name" value="PROKAR_NTER_METHYL"/>
    <property type="match status" value="1"/>
</dbReference>
<dbReference type="InterPro" id="IPR000983">
    <property type="entry name" value="Bac_GSPG_pilin"/>
</dbReference>
<dbReference type="PRINTS" id="PR00813">
    <property type="entry name" value="BCTERIALGSPG"/>
</dbReference>
<evidence type="ECO:0000256" key="1">
    <source>
        <dbReference type="ARBA" id="ARBA00022481"/>
    </source>
</evidence>
<evidence type="ECO:0000313" key="3">
    <source>
        <dbReference type="EMBL" id="KRG73365.1"/>
    </source>
</evidence>
<protein>
    <submittedName>
        <fullName evidence="3">Pilus assembly protein PilE</fullName>
    </submittedName>
</protein>
<dbReference type="InterPro" id="IPR045584">
    <property type="entry name" value="Pilin-like"/>
</dbReference>
<dbReference type="SUPFAM" id="SSF54523">
    <property type="entry name" value="Pili subunits"/>
    <property type="match status" value="1"/>
</dbReference>
<dbReference type="PANTHER" id="PTHR30093">
    <property type="entry name" value="GENERAL SECRETION PATHWAY PROTEIN G"/>
    <property type="match status" value="1"/>
</dbReference>
<dbReference type="PATRIC" id="fig|517011.3.peg.1949"/>
<dbReference type="PANTHER" id="PTHR30093:SF47">
    <property type="entry name" value="TYPE IV PILUS NON-CORE MINOR PILIN PILE"/>
    <property type="match status" value="1"/>
</dbReference>
<dbReference type="InterPro" id="IPR031982">
    <property type="entry name" value="PilE-like"/>
</dbReference>
<gene>
    <name evidence="3" type="ORF">ABB28_11180</name>
</gene>
<keyword evidence="4" id="KW-1185">Reference proteome</keyword>
<dbReference type="AlphaFoldDB" id="A0A0R0CVG5"/>
<comment type="caution">
    <text evidence="3">The sequence shown here is derived from an EMBL/GenBank/DDBJ whole genome shotgun (WGS) entry which is preliminary data.</text>
</comment>
<dbReference type="Proteomes" id="UP000051386">
    <property type="component" value="Unassembled WGS sequence"/>
</dbReference>
<dbReference type="GO" id="GO:0015628">
    <property type="term" value="P:protein secretion by the type II secretion system"/>
    <property type="evidence" value="ECO:0007669"/>
    <property type="project" value="InterPro"/>
</dbReference>
<dbReference type="InterPro" id="IPR012902">
    <property type="entry name" value="N_methyl_site"/>
</dbReference>